<dbReference type="SUPFAM" id="SSF140566">
    <property type="entry name" value="FlgN-like"/>
    <property type="match status" value="1"/>
</dbReference>
<dbReference type="Pfam" id="PF05130">
    <property type="entry name" value="FlgN"/>
    <property type="match status" value="1"/>
</dbReference>
<comment type="similarity">
    <text evidence="2">Belongs to the FlgN family.</text>
</comment>
<evidence type="ECO:0000313" key="5">
    <source>
        <dbReference type="Proteomes" id="UP000006755"/>
    </source>
</evidence>
<comment type="function">
    <text evidence="1">Required for the efficient initiation of filament assembly.</text>
</comment>
<dbReference type="OrthoDB" id="5600584at2"/>
<dbReference type="GO" id="GO:0044780">
    <property type="term" value="P:bacterial-type flagellum assembly"/>
    <property type="evidence" value="ECO:0007669"/>
    <property type="project" value="InterPro"/>
</dbReference>
<proteinExistence type="inferred from homology"/>
<dbReference type="Gene3D" id="1.20.58.300">
    <property type="entry name" value="FlgN-like"/>
    <property type="match status" value="1"/>
</dbReference>
<gene>
    <name evidence="4" type="ORF">B3C1_09133</name>
</gene>
<evidence type="ECO:0000256" key="3">
    <source>
        <dbReference type="ARBA" id="ARBA00022795"/>
    </source>
</evidence>
<sequence>MTVKEKLAALVKGVKADIVRCEELQKLLRHQERLLTRTDTDGLTHLNLVLTPTLDALAGSARERSSLLDGLGFGNGDDAMQLLLTKLPEKMSNDVAALWQALGQRLSQCKSINERNGHLLASQQELLAEVIGRTPLEYGVES</sequence>
<dbReference type="InterPro" id="IPR007809">
    <property type="entry name" value="FlgN-like"/>
</dbReference>
<dbReference type="AlphaFoldDB" id="K2K9H9"/>
<comment type="caution">
    <text evidence="4">The sequence shown here is derived from an EMBL/GenBank/DDBJ whole genome shotgun (WGS) entry which is preliminary data.</text>
</comment>
<evidence type="ECO:0000256" key="1">
    <source>
        <dbReference type="ARBA" id="ARBA00002397"/>
    </source>
</evidence>
<name>K2K9H9_9GAMM</name>
<dbReference type="PATRIC" id="fig|745411.4.peg.1788"/>
<keyword evidence="5" id="KW-1185">Reference proteome</keyword>
<reference evidence="4 5" key="1">
    <citation type="journal article" date="2012" name="J. Bacteriol.">
        <title>Genome Sequence of Gallaecimonas xiamenensis Type Strain 3-C-1.</title>
        <authorList>
            <person name="Lai Q."/>
            <person name="Wang L."/>
            <person name="Wang W."/>
            <person name="Shao Z."/>
        </authorList>
    </citation>
    <scope>NUCLEOTIDE SEQUENCE [LARGE SCALE GENOMIC DNA]</scope>
    <source>
        <strain evidence="4 5">3-C-1</strain>
    </source>
</reference>
<dbReference type="eggNOG" id="ENOG503317E">
    <property type="taxonomic scope" value="Bacteria"/>
</dbReference>
<dbReference type="STRING" id="745411.B3C1_09133"/>
<keyword evidence="3" id="KW-1005">Bacterial flagellum biogenesis</keyword>
<protein>
    <recommendedName>
        <fullName evidence="6">Flagellar protein FlgN</fullName>
    </recommendedName>
</protein>
<evidence type="ECO:0000256" key="2">
    <source>
        <dbReference type="ARBA" id="ARBA00007703"/>
    </source>
</evidence>
<dbReference type="RefSeq" id="WP_008484375.1">
    <property type="nucleotide sequence ID" value="NZ_AMRI01000011.1"/>
</dbReference>
<dbReference type="EMBL" id="AMRI01000011">
    <property type="protein sequence ID" value="EKE73970.1"/>
    <property type="molecule type" value="Genomic_DNA"/>
</dbReference>
<organism evidence="4 5">
    <name type="scientific">Gallaecimonas xiamenensis 3-C-1</name>
    <dbReference type="NCBI Taxonomy" id="745411"/>
    <lineage>
        <taxon>Bacteria</taxon>
        <taxon>Pseudomonadati</taxon>
        <taxon>Pseudomonadota</taxon>
        <taxon>Gammaproteobacteria</taxon>
        <taxon>Enterobacterales</taxon>
        <taxon>Gallaecimonadaceae</taxon>
        <taxon>Gallaecimonas</taxon>
    </lineage>
</organism>
<dbReference type="InterPro" id="IPR036679">
    <property type="entry name" value="FlgN-like_sf"/>
</dbReference>
<evidence type="ECO:0008006" key="6">
    <source>
        <dbReference type="Google" id="ProtNLM"/>
    </source>
</evidence>
<evidence type="ECO:0000313" key="4">
    <source>
        <dbReference type="EMBL" id="EKE73970.1"/>
    </source>
</evidence>
<dbReference type="Proteomes" id="UP000006755">
    <property type="component" value="Unassembled WGS sequence"/>
</dbReference>
<accession>K2K9H9</accession>